<dbReference type="EMBL" id="SCWB01000011">
    <property type="protein sequence ID" value="TDM10463.1"/>
    <property type="molecule type" value="Genomic_DNA"/>
</dbReference>
<protein>
    <recommendedName>
        <fullName evidence="3">CYTH domain-containing protein</fullName>
    </recommendedName>
</protein>
<gene>
    <name evidence="1" type="ORF">ERX29_07270</name>
</gene>
<dbReference type="OrthoDB" id="2087812at2"/>
<dbReference type="RefSeq" id="WP_133444044.1">
    <property type="nucleotide sequence ID" value="NZ_SCWB01000011.1"/>
</dbReference>
<keyword evidence="2" id="KW-1185">Reference proteome</keyword>
<sequence length="232" mass="26826">MRYEVKVYADSTKVLDNKGHIDQDILAAFGAKKKDEDFLVQFIDHQERQNYHNKVTIRIRKSEDDEFLEIQYKKRYPVMDNDIQRAIEQAEADGINGELEIEYGINKQTLSVTHVNEVPVDDHILPALDESHTHLSTDTPASFLPYLTNMDTPTLIGPVAFERHKGKIDGNKIKLEKWDIDDQKIVELSAKVTTQELAFTLQQKIIEQLKALNAYEARKQLKTEIIFSQHHL</sequence>
<name>A0A4R6BTN4_9STAP</name>
<organism evidence="1 2">
    <name type="scientific">Macrococcus lamae</name>
    <dbReference type="NCBI Taxonomy" id="198484"/>
    <lineage>
        <taxon>Bacteria</taxon>
        <taxon>Bacillati</taxon>
        <taxon>Bacillota</taxon>
        <taxon>Bacilli</taxon>
        <taxon>Bacillales</taxon>
        <taxon>Staphylococcaceae</taxon>
        <taxon>Macrococcus</taxon>
    </lineage>
</organism>
<evidence type="ECO:0000313" key="1">
    <source>
        <dbReference type="EMBL" id="TDM10463.1"/>
    </source>
</evidence>
<proteinExistence type="predicted"/>
<dbReference type="Proteomes" id="UP000294802">
    <property type="component" value="Unassembled WGS sequence"/>
</dbReference>
<evidence type="ECO:0008006" key="3">
    <source>
        <dbReference type="Google" id="ProtNLM"/>
    </source>
</evidence>
<evidence type="ECO:0000313" key="2">
    <source>
        <dbReference type="Proteomes" id="UP000294802"/>
    </source>
</evidence>
<comment type="caution">
    <text evidence="1">The sequence shown here is derived from an EMBL/GenBank/DDBJ whole genome shotgun (WGS) entry which is preliminary data.</text>
</comment>
<accession>A0A4R6BTN4</accession>
<reference evidence="1 2" key="1">
    <citation type="submission" date="2019-01" db="EMBL/GenBank/DDBJ databases">
        <title>Draft genome sequences of the type strains of six Macrococcus species.</title>
        <authorList>
            <person name="Mazhar S."/>
            <person name="Altermann E."/>
            <person name="Hill C."/>
            <person name="Mcauliffe O."/>
        </authorList>
    </citation>
    <scope>NUCLEOTIDE SEQUENCE [LARGE SCALE GENOMIC DNA]</scope>
    <source>
        <strain evidence="1 2">CCM4815</strain>
    </source>
</reference>
<dbReference type="AlphaFoldDB" id="A0A4R6BTN4"/>